<evidence type="ECO:0000313" key="2">
    <source>
        <dbReference type="EMBL" id="KAG2091209.1"/>
    </source>
</evidence>
<name>A0A9P7JN56_9AGAM</name>
<protein>
    <submittedName>
        <fullName evidence="2">Uncharacterized protein</fullName>
    </submittedName>
</protein>
<dbReference type="GeneID" id="64704664"/>
<proteinExistence type="predicted"/>
<evidence type="ECO:0000313" key="3">
    <source>
        <dbReference type="Proteomes" id="UP000823399"/>
    </source>
</evidence>
<comment type="caution">
    <text evidence="2">The sequence shown here is derived from an EMBL/GenBank/DDBJ whole genome shotgun (WGS) entry which is preliminary data.</text>
</comment>
<dbReference type="RefSeq" id="XP_041286466.1">
    <property type="nucleotide sequence ID" value="XM_041442405.1"/>
</dbReference>
<organism evidence="2 3">
    <name type="scientific">Suillus discolor</name>
    <dbReference type="NCBI Taxonomy" id="1912936"/>
    <lineage>
        <taxon>Eukaryota</taxon>
        <taxon>Fungi</taxon>
        <taxon>Dikarya</taxon>
        <taxon>Basidiomycota</taxon>
        <taxon>Agaricomycotina</taxon>
        <taxon>Agaricomycetes</taxon>
        <taxon>Agaricomycetidae</taxon>
        <taxon>Boletales</taxon>
        <taxon>Suillineae</taxon>
        <taxon>Suillaceae</taxon>
        <taxon>Suillus</taxon>
    </lineage>
</organism>
<sequence length="187" mass="21221">MKDLNSRIQQLTKLILTSQTVDENKGDESRPASPSKVDSDMSPYQLQQELLATRLQLESQSTLILSLETALLSRPQLPPDASETEKDKLITKQAKTIREPLRAVREDVEKEWMGKLEEEVKKREEKVAWAAELVRQLDKEKKLRIKLEEERRALASFVCKFDSLGLGLSILPLKLKPAKPTPGCTTN</sequence>
<dbReference type="EMBL" id="JABBWM010000098">
    <property type="protein sequence ID" value="KAG2091209.1"/>
    <property type="molecule type" value="Genomic_DNA"/>
</dbReference>
<dbReference type="Proteomes" id="UP000823399">
    <property type="component" value="Unassembled WGS sequence"/>
</dbReference>
<dbReference type="OrthoDB" id="2680687at2759"/>
<keyword evidence="3" id="KW-1185">Reference proteome</keyword>
<dbReference type="AlphaFoldDB" id="A0A9P7JN56"/>
<gene>
    <name evidence="2" type="ORF">F5147DRAFT_780086</name>
</gene>
<feature type="region of interest" description="Disordered" evidence="1">
    <location>
        <begin position="19"/>
        <end position="43"/>
    </location>
</feature>
<accession>A0A9P7JN56</accession>
<evidence type="ECO:0000256" key="1">
    <source>
        <dbReference type="SAM" id="MobiDB-lite"/>
    </source>
</evidence>
<reference evidence="2" key="1">
    <citation type="journal article" date="2020" name="New Phytol.">
        <title>Comparative genomics reveals dynamic genome evolution in host specialist ectomycorrhizal fungi.</title>
        <authorList>
            <person name="Lofgren L.A."/>
            <person name="Nguyen N.H."/>
            <person name="Vilgalys R."/>
            <person name="Ruytinx J."/>
            <person name="Liao H.L."/>
            <person name="Branco S."/>
            <person name="Kuo A."/>
            <person name="LaButti K."/>
            <person name="Lipzen A."/>
            <person name="Andreopoulos W."/>
            <person name="Pangilinan J."/>
            <person name="Riley R."/>
            <person name="Hundley H."/>
            <person name="Na H."/>
            <person name="Barry K."/>
            <person name="Grigoriev I.V."/>
            <person name="Stajich J.E."/>
            <person name="Kennedy P.G."/>
        </authorList>
    </citation>
    <scope>NUCLEOTIDE SEQUENCE</scope>
    <source>
        <strain evidence="2">FC423</strain>
    </source>
</reference>